<comment type="similarity">
    <text evidence="10">Belongs to the class-I aminoacyl-tRNA synthetase family. MetG type 2B subfamily.</text>
</comment>
<comment type="subcellular location">
    <subcellularLocation>
        <location evidence="10">Cytoplasm</location>
    </subcellularLocation>
</comment>
<evidence type="ECO:0000313" key="14">
    <source>
        <dbReference type="EMBL" id="MDC9031950.1"/>
    </source>
</evidence>
<dbReference type="Gene3D" id="1.10.730.10">
    <property type="entry name" value="Isoleucyl-tRNA Synthetase, Domain 1"/>
    <property type="match status" value="1"/>
</dbReference>
<keyword evidence="7 10" id="KW-0067">ATP-binding</keyword>
<dbReference type="PANTHER" id="PTHR43326:SF1">
    <property type="entry name" value="METHIONINE--TRNA LIGASE, MITOCHONDRIAL"/>
    <property type="match status" value="1"/>
</dbReference>
<comment type="catalytic activity">
    <reaction evidence="10">
        <text>tRNA(Met) + L-methionine + ATP = L-methionyl-tRNA(Met) + AMP + diphosphate</text>
        <dbReference type="Rhea" id="RHEA:13481"/>
        <dbReference type="Rhea" id="RHEA-COMP:9667"/>
        <dbReference type="Rhea" id="RHEA-COMP:9698"/>
        <dbReference type="ChEBI" id="CHEBI:30616"/>
        <dbReference type="ChEBI" id="CHEBI:33019"/>
        <dbReference type="ChEBI" id="CHEBI:57844"/>
        <dbReference type="ChEBI" id="CHEBI:78442"/>
        <dbReference type="ChEBI" id="CHEBI:78530"/>
        <dbReference type="ChEBI" id="CHEBI:456215"/>
        <dbReference type="EC" id="6.1.1.10"/>
    </reaction>
</comment>
<dbReference type="HAMAP" id="MF_01228">
    <property type="entry name" value="Met_tRNA_synth_type2"/>
    <property type="match status" value="1"/>
</dbReference>
<accession>A0ABT5L8G6</accession>
<keyword evidence="3 10" id="KW-0436">Ligase</keyword>
<feature type="domain" description="Methionyl/Leucyl tRNA synthetase" evidence="13">
    <location>
        <begin position="142"/>
        <end position="367"/>
    </location>
</feature>
<evidence type="ECO:0000313" key="15">
    <source>
        <dbReference type="Proteomes" id="UP001221763"/>
    </source>
</evidence>
<keyword evidence="10" id="KW-0963">Cytoplasm</keyword>
<keyword evidence="5 10" id="KW-0547">Nucleotide-binding</keyword>
<organism evidence="14 15">
    <name type="scientific">Columbia Basin potato purple top phytoplasma</name>
    <dbReference type="NCBI Taxonomy" id="307134"/>
    <lineage>
        <taxon>Bacteria</taxon>
        <taxon>Bacillati</taxon>
        <taxon>Mycoplasmatota</taxon>
        <taxon>Mollicutes</taxon>
        <taxon>Acholeplasmatales</taxon>
        <taxon>Acholeplasmataceae</taxon>
        <taxon>Candidatus Phytoplasma</taxon>
        <taxon>16SrVI (Clover proliferation group)</taxon>
    </lineage>
</organism>
<evidence type="ECO:0000256" key="8">
    <source>
        <dbReference type="ARBA" id="ARBA00022917"/>
    </source>
</evidence>
<feature type="short sequence motif" description="'KMSKS' region" evidence="10">
    <location>
        <begin position="303"/>
        <end position="307"/>
    </location>
</feature>
<feature type="binding site" evidence="10">
    <location>
        <position position="302"/>
    </location>
    <ligand>
        <name>ATP</name>
        <dbReference type="ChEBI" id="CHEBI:30616"/>
    </ligand>
</feature>
<dbReference type="Pfam" id="PF09334">
    <property type="entry name" value="tRNA-synt_1g"/>
    <property type="match status" value="1"/>
</dbReference>
<proteinExistence type="inferred from homology"/>
<feature type="domain" description="tRNA synthetases class I catalytic" evidence="11">
    <location>
        <begin position="6"/>
        <end position="126"/>
    </location>
</feature>
<reference evidence="14 15" key="1">
    <citation type="journal article" date="2023" name="Plant">
        <title>Draft Genome Sequence Resource of CBPPT1, a 'Candidatus Phytoplasma trifolii'-Related Strain Associated with Potato Purple Top Disease in the Columbia Basin, U.S.A.</title>
        <authorList>
            <person name="Wei W."/>
            <person name="Shao J."/>
            <person name="Bottner-Parker K.D."/>
            <person name="Zhao Y."/>
        </authorList>
    </citation>
    <scope>NUCLEOTIDE SEQUENCE [LARGE SCALE GENOMIC DNA]</scope>
    <source>
        <strain evidence="14 15">CBPPT1</strain>
    </source>
</reference>
<dbReference type="CDD" id="cd07957">
    <property type="entry name" value="Anticodon_Ia_Met"/>
    <property type="match status" value="1"/>
</dbReference>
<dbReference type="InterPro" id="IPR033911">
    <property type="entry name" value="MetRS_core"/>
</dbReference>
<dbReference type="InterPro" id="IPR041872">
    <property type="entry name" value="Anticodon_Met"/>
</dbReference>
<comment type="caution">
    <text evidence="14">The sequence shown here is derived from an EMBL/GenBank/DDBJ whole genome shotgun (WGS) entry which is preliminary data.</text>
</comment>
<evidence type="ECO:0000256" key="10">
    <source>
        <dbReference type="HAMAP-Rule" id="MF_01228"/>
    </source>
</evidence>
<keyword evidence="4" id="KW-0479">Metal-binding</keyword>
<dbReference type="PANTHER" id="PTHR43326">
    <property type="entry name" value="METHIONYL-TRNA SYNTHETASE"/>
    <property type="match status" value="1"/>
</dbReference>
<feature type="domain" description="Methionyl/Valyl/Leucyl/Isoleucyl-tRNA synthetase anticodon-binding" evidence="12">
    <location>
        <begin position="395"/>
        <end position="486"/>
    </location>
</feature>
<dbReference type="InterPro" id="IPR013155">
    <property type="entry name" value="M/V/L/I-tRNA-synth_anticd-bd"/>
</dbReference>
<dbReference type="NCBIfam" id="TIGR00398">
    <property type="entry name" value="metG"/>
    <property type="match status" value="1"/>
</dbReference>
<dbReference type="PRINTS" id="PR01041">
    <property type="entry name" value="TRNASYNTHMET"/>
</dbReference>
<evidence type="ECO:0000256" key="3">
    <source>
        <dbReference type="ARBA" id="ARBA00022598"/>
    </source>
</evidence>
<dbReference type="CDD" id="cd00814">
    <property type="entry name" value="MetRS_core"/>
    <property type="match status" value="1"/>
</dbReference>
<keyword evidence="9 10" id="KW-0030">Aminoacyl-tRNA synthetase</keyword>
<evidence type="ECO:0000256" key="4">
    <source>
        <dbReference type="ARBA" id="ARBA00022723"/>
    </source>
</evidence>
<dbReference type="Pfam" id="PF01406">
    <property type="entry name" value="tRNA-synt_1e"/>
    <property type="match status" value="1"/>
</dbReference>
<evidence type="ECO:0000259" key="11">
    <source>
        <dbReference type="Pfam" id="PF01406"/>
    </source>
</evidence>
<evidence type="ECO:0000259" key="13">
    <source>
        <dbReference type="Pfam" id="PF09334"/>
    </source>
</evidence>
<dbReference type="InterPro" id="IPR015413">
    <property type="entry name" value="Methionyl/Leucyl_tRNA_Synth"/>
</dbReference>
<sequence length="519" mass="60838">MNALSKKKNFYIATSIVYASDIPHIGNIYEMILADVVARFKKLEGYNVYFQTGSDEHGQKIEKKALQKNLKTQDYVDQISDQIKAIYKKMNIEYDFFIKTSDPLHKKRVQNIIQKLLKKGDIYLGVYEGWYSVNEESYISEKDLIDGKTVNGEIPIWIKEEVYFFKLSKYQDQLLKYLNNDPHLILPSNIKKEILNLLKSPLTDLSISRTSFKWGIDLTFDPKHVLYVWIDALSNYITGLNYPFFNNDTSDKFKEFWPCGLHVIGKDIIRFHLIYYPILLMALDLPLPKKFLIHPWILFNDKKMSKSLNNVLYADDLLKIFSVDAIRYFVLHEIPYNSDGVLTYDLLFQRYNTDLVNTIGNLLSRTLGMIVKYKNGKLRKNLNPVKEFEVIDLSKEASQTLLSVRRFMESYKIGDSLECILKLSRLCNKYIDLTQPWNLNKDKDNLDKLDFVLYNLVETIRFIGVLLQPFLPETSNNILKQIKSESNNFESLQNFGITQDKEIKLETKLFQRLNPEEFI</sequence>
<dbReference type="Gene3D" id="3.40.50.620">
    <property type="entry name" value="HUPs"/>
    <property type="match status" value="1"/>
</dbReference>
<dbReference type="InterPro" id="IPR014729">
    <property type="entry name" value="Rossmann-like_a/b/a_fold"/>
</dbReference>
<name>A0ABT5L8G6_9MOLU</name>
<keyword evidence="15" id="KW-1185">Reference proteome</keyword>
<comment type="caution">
    <text evidence="10">Lacks conserved residue(s) required for the propagation of feature annotation.</text>
</comment>
<evidence type="ECO:0000256" key="9">
    <source>
        <dbReference type="ARBA" id="ARBA00023146"/>
    </source>
</evidence>
<comment type="function">
    <text evidence="2 10">Is required not only for elongation of protein synthesis but also for the initiation of all mRNA translation through initiator tRNA(fMet) aminoacylation.</text>
</comment>
<dbReference type="SUPFAM" id="SSF52374">
    <property type="entry name" value="Nucleotidylyl transferase"/>
    <property type="match status" value="1"/>
</dbReference>
<dbReference type="EC" id="6.1.1.10" evidence="10"/>
<dbReference type="NCBIfam" id="NF008900">
    <property type="entry name" value="PRK12267.1"/>
    <property type="match status" value="1"/>
</dbReference>
<dbReference type="InterPro" id="IPR032678">
    <property type="entry name" value="tRNA-synt_1_cat_dom"/>
</dbReference>
<dbReference type="Proteomes" id="UP001221763">
    <property type="component" value="Unassembled WGS sequence"/>
</dbReference>
<evidence type="ECO:0000259" key="12">
    <source>
        <dbReference type="Pfam" id="PF08264"/>
    </source>
</evidence>
<comment type="subunit">
    <text evidence="10">Monomer.</text>
</comment>
<dbReference type="EMBL" id="JANHJP010000003">
    <property type="protein sequence ID" value="MDC9031950.1"/>
    <property type="molecule type" value="Genomic_DNA"/>
</dbReference>
<gene>
    <name evidence="10" type="primary">metG</name>
    <name evidence="14" type="ORF">M8044_000169</name>
</gene>
<protein>
    <recommendedName>
        <fullName evidence="10">Methionine--tRNA ligase</fullName>
        <ecNumber evidence="10">6.1.1.10</ecNumber>
    </recommendedName>
    <alternativeName>
        <fullName evidence="10">Methionyl-tRNA synthetase</fullName>
        <shortName evidence="10">MetRS</shortName>
    </alternativeName>
</protein>
<dbReference type="InterPro" id="IPR023457">
    <property type="entry name" value="Met-tRNA_synth_2"/>
</dbReference>
<dbReference type="InterPro" id="IPR014758">
    <property type="entry name" value="Met-tRNA_synth"/>
</dbReference>
<keyword evidence="8 10" id="KW-0648">Protein biosynthesis</keyword>
<evidence type="ECO:0000256" key="1">
    <source>
        <dbReference type="ARBA" id="ARBA00001947"/>
    </source>
</evidence>
<dbReference type="Pfam" id="PF08264">
    <property type="entry name" value="Anticodon_1"/>
    <property type="match status" value="1"/>
</dbReference>
<dbReference type="RefSeq" id="WP_273585170.1">
    <property type="nucleotide sequence ID" value="NZ_JANHJP010000003.1"/>
</dbReference>
<evidence type="ECO:0000256" key="7">
    <source>
        <dbReference type="ARBA" id="ARBA00022840"/>
    </source>
</evidence>
<dbReference type="Gene3D" id="2.170.220.10">
    <property type="match status" value="1"/>
</dbReference>
<dbReference type="InterPro" id="IPR009080">
    <property type="entry name" value="tRNAsynth_Ia_anticodon-bd"/>
</dbReference>
<evidence type="ECO:0000256" key="6">
    <source>
        <dbReference type="ARBA" id="ARBA00022833"/>
    </source>
</evidence>
<keyword evidence="6" id="KW-0862">Zinc</keyword>
<evidence type="ECO:0000256" key="5">
    <source>
        <dbReference type="ARBA" id="ARBA00022741"/>
    </source>
</evidence>
<comment type="cofactor">
    <cofactor evidence="1">
        <name>Zn(2+)</name>
        <dbReference type="ChEBI" id="CHEBI:29105"/>
    </cofactor>
</comment>
<dbReference type="SUPFAM" id="SSF47323">
    <property type="entry name" value="Anticodon-binding domain of a subclass of class I aminoacyl-tRNA synthetases"/>
    <property type="match status" value="1"/>
</dbReference>
<evidence type="ECO:0000256" key="2">
    <source>
        <dbReference type="ARBA" id="ARBA00003314"/>
    </source>
</evidence>